<organism evidence="2 3">
    <name type="scientific">Eumeta variegata</name>
    <name type="common">Bagworm moth</name>
    <name type="synonym">Eumeta japonica</name>
    <dbReference type="NCBI Taxonomy" id="151549"/>
    <lineage>
        <taxon>Eukaryota</taxon>
        <taxon>Metazoa</taxon>
        <taxon>Ecdysozoa</taxon>
        <taxon>Arthropoda</taxon>
        <taxon>Hexapoda</taxon>
        <taxon>Insecta</taxon>
        <taxon>Pterygota</taxon>
        <taxon>Neoptera</taxon>
        <taxon>Endopterygota</taxon>
        <taxon>Lepidoptera</taxon>
        <taxon>Glossata</taxon>
        <taxon>Ditrysia</taxon>
        <taxon>Tineoidea</taxon>
        <taxon>Psychidae</taxon>
        <taxon>Oiketicinae</taxon>
        <taxon>Eumeta</taxon>
    </lineage>
</organism>
<feature type="region of interest" description="Disordered" evidence="1">
    <location>
        <begin position="22"/>
        <end position="60"/>
    </location>
</feature>
<evidence type="ECO:0000313" key="3">
    <source>
        <dbReference type="Proteomes" id="UP000299102"/>
    </source>
</evidence>
<proteinExistence type="predicted"/>
<sequence length="217" mass="23793">MGAQRSIRTPANVKSAVRHFAMRGRRRHAIGAQRRQVRPGHTPSRPLRPDGTASAGAIGSRHTAMNSCQCKFATVRMDHRSGARRVRIWPPSPPPRFFTGQTSSRVTKVGGHCGAWTLTIPEDIRGVTSALLASWVGIGYQMEREGATASLTHKTNCNSRSCYFTSIFCERVVSHRSARPIFVLHSLLGHSTALTLPVTAAQPLSLNVTITKKYMPI</sequence>
<dbReference type="Proteomes" id="UP000299102">
    <property type="component" value="Unassembled WGS sequence"/>
</dbReference>
<keyword evidence="3" id="KW-1185">Reference proteome</keyword>
<name>A0A4C2A6S2_EUMVA</name>
<evidence type="ECO:0000256" key="1">
    <source>
        <dbReference type="SAM" id="MobiDB-lite"/>
    </source>
</evidence>
<reference evidence="2 3" key="1">
    <citation type="journal article" date="2019" name="Commun. Biol.">
        <title>The bagworm genome reveals a unique fibroin gene that provides high tensile strength.</title>
        <authorList>
            <person name="Kono N."/>
            <person name="Nakamura H."/>
            <person name="Ohtoshi R."/>
            <person name="Tomita M."/>
            <person name="Numata K."/>
            <person name="Arakawa K."/>
        </authorList>
    </citation>
    <scope>NUCLEOTIDE SEQUENCE [LARGE SCALE GENOMIC DNA]</scope>
</reference>
<dbReference type="EMBL" id="BGZK01002523">
    <property type="protein sequence ID" value="GBP94587.1"/>
    <property type="molecule type" value="Genomic_DNA"/>
</dbReference>
<protein>
    <submittedName>
        <fullName evidence="2">Uncharacterized protein</fullName>
    </submittedName>
</protein>
<comment type="caution">
    <text evidence="2">The sequence shown here is derived from an EMBL/GenBank/DDBJ whole genome shotgun (WGS) entry which is preliminary data.</text>
</comment>
<gene>
    <name evidence="2" type="ORF">EVAR_65784_1</name>
</gene>
<accession>A0A4C2A6S2</accession>
<evidence type="ECO:0000313" key="2">
    <source>
        <dbReference type="EMBL" id="GBP94587.1"/>
    </source>
</evidence>
<dbReference type="AlphaFoldDB" id="A0A4C2A6S2"/>